<organism evidence="3 4">
    <name type="scientific">Pseudarcicella hirudinis</name>
    <dbReference type="NCBI Taxonomy" id="1079859"/>
    <lineage>
        <taxon>Bacteria</taxon>
        <taxon>Pseudomonadati</taxon>
        <taxon>Bacteroidota</taxon>
        <taxon>Cytophagia</taxon>
        <taxon>Cytophagales</taxon>
        <taxon>Flectobacillaceae</taxon>
        <taxon>Pseudarcicella</taxon>
    </lineage>
</organism>
<dbReference type="PROSITE" id="PS51257">
    <property type="entry name" value="PROKAR_LIPOPROTEIN"/>
    <property type="match status" value="1"/>
</dbReference>
<feature type="compositionally biased region" description="Pro residues" evidence="1">
    <location>
        <begin position="52"/>
        <end position="65"/>
    </location>
</feature>
<dbReference type="RefSeq" id="WP_092010672.1">
    <property type="nucleotide sequence ID" value="NZ_FOXH01000001.1"/>
</dbReference>
<accession>A0A1I5M777</accession>
<gene>
    <name evidence="3" type="ORF">SAMN04515674_101166</name>
</gene>
<sequence length="65" mass="6801">MKRHSLILLLLAVIGAAACQNAETVAPRPANETKSSVKGDSLKLKVMEDVPQDPPILPSTGGPPK</sequence>
<feature type="compositionally biased region" description="Basic and acidic residues" evidence="1">
    <location>
        <begin position="35"/>
        <end position="48"/>
    </location>
</feature>
<name>A0A1I5M777_9BACT</name>
<feature type="signal peptide" evidence="2">
    <location>
        <begin position="1"/>
        <end position="22"/>
    </location>
</feature>
<feature type="chain" id="PRO_5011601583" evidence="2">
    <location>
        <begin position="23"/>
        <end position="65"/>
    </location>
</feature>
<dbReference type="Proteomes" id="UP000199306">
    <property type="component" value="Unassembled WGS sequence"/>
</dbReference>
<evidence type="ECO:0000256" key="1">
    <source>
        <dbReference type="SAM" id="MobiDB-lite"/>
    </source>
</evidence>
<dbReference type="EMBL" id="FOXH01000001">
    <property type="protein sequence ID" value="SFP05434.1"/>
    <property type="molecule type" value="Genomic_DNA"/>
</dbReference>
<proteinExistence type="predicted"/>
<dbReference type="AlphaFoldDB" id="A0A1I5M777"/>
<evidence type="ECO:0000313" key="3">
    <source>
        <dbReference type="EMBL" id="SFP05434.1"/>
    </source>
</evidence>
<protein>
    <submittedName>
        <fullName evidence="3">Uncharacterized protein</fullName>
    </submittedName>
</protein>
<evidence type="ECO:0000256" key="2">
    <source>
        <dbReference type="SAM" id="SignalP"/>
    </source>
</evidence>
<dbReference type="STRING" id="1079859.SAMN04515674_101166"/>
<keyword evidence="4" id="KW-1185">Reference proteome</keyword>
<feature type="region of interest" description="Disordered" evidence="1">
    <location>
        <begin position="24"/>
        <end position="65"/>
    </location>
</feature>
<keyword evidence="2" id="KW-0732">Signal</keyword>
<reference evidence="3 4" key="1">
    <citation type="submission" date="2016-10" db="EMBL/GenBank/DDBJ databases">
        <authorList>
            <person name="de Groot N.N."/>
        </authorList>
    </citation>
    <scope>NUCLEOTIDE SEQUENCE [LARGE SCALE GENOMIC DNA]</scope>
    <source>
        <strain evidence="4">E92,LMG 26720,CCM 7988</strain>
    </source>
</reference>
<evidence type="ECO:0000313" key="4">
    <source>
        <dbReference type="Proteomes" id="UP000199306"/>
    </source>
</evidence>